<proteinExistence type="predicted"/>
<feature type="non-terminal residue" evidence="2">
    <location>
        <position position="1"/>
    </location>
</feature>
<organism evidence="2">
    <name type="scientific">uncultured Gemmatimonadota bacterium</name>
    <dbReference type="NCBI Taxonomy" id="203437"/>
    <lineage>
        <taxon>Bacteria</taxon>
        <taxon>Pseudomonadati</taxon>
        <taxon>Gemmatimonadota</taxon>
        <taxon>environmental samples</taxon>
    </lineage>
</organism>
<reference evidence="2" key="1">
    <citation type="submission" date="2020-02" db="EMBL/GenBank/DDBJ databases">
        <authorList>
            <person name="Meier V. D."/>
        </authorList>
    </citation>
    <scope>NUCLEOTIDE SEQUENCE</scope>
    <source>
        <strain evidence="2">AVDCRST_MAG89</strain>
    </source>
</reference>
<protein>
    <submittedName>
        <fullName evidence="2">Uncharacterized protein</fullName>
    </submittedName>
</protein>
<feature type="region of interest" description="Disordered" evidence="1">
    <location>
        <begin position="1"/>
        <end position="23"/>
    </location>
</feature>
<name>A0A6J4KJE8_9BACT</name>
<sequence length="239" mass="26536">ALWPTAPPTRRRGAGSTSTTGGDKMRLHVQGIALILTIAAVITPGRSLEAQTERQDPHVRNDCRLAAQVLETGHPAPHYEWALEFISKCEETGAPVLAALWRRAADTERLDRLSMSSYLLRDARITDAVTEAAQNRALPRLVRLNAIRVLAGHAVPEYNLSIRDLLRRENEFSIIPFPSVDHIRVRNGERPVDQAAIRGIVEALGPIRNDPDADVAAAAARTRRQICSRLGWQDCNQRR</sequence>
<dbReference type="AlphaFoldDB" id="A0A6J4KJE8"/>
<evidence type="ECO:0000313" key="2">
    <source>
        <dbReference type="EMBL" id="CAA9306796.1"/>
    </source>
</evidence>
<dbReference type="EMBL" id="CADCTV010000186">
    <property type="protein sequence ID" value="CAA9306796.1"/>
    <property type="molecule type" value="Genomic_DNA"/>
</dbReference>
<accession>A0A6J4KJE8</accession>
<gene>
    <name evidence="2" type="ORF">AVDCRST_MAG89-852</name>
</gene>
<evidence type="ECO:0000256" key="1">
    <source>
        <dbReference type="SAM" id="MobiDB-lite"/>
    </source>
</evidence>